<comment type="catalytic activity">
    <reaction evidence="1">
        <text>Thiol-dependent hydrolysis of ester, thioester, amide, peptide and isopeptide bonds formed by the C-terminal Gly of ubiquitin (a 76-residue protein attached to proteins as an intracellular targeting signal).</text>
        <dbReference type="EC" id="3.4.19.12"/>
    </reaction>
</comment>
<dbReference type="InterPro" id="IPR001394">
    <property type="entry name" value="Peptidase_C19_UCH"/>
</dbReference>
<reference evidence="5" key="1">
    <citation type="submission" date="2017-11" db="EMBL/GenBank/DDBJ databases">
        <title>The sensing device of the deep-sea amphipod.</title>
        <authorList>
            <person name="Kobayashi H."/>
            <person name="Nagahama T."/>
            <person name="Arai W."/>
            <person name="Sasagawa Y."/>
            <person name="Umeda M."/>
            <person name="Hayashi T."/>
            <person name="Nikaido I."/>
            <person name="Watanabe H."/>
            <person name="Oguri K."/>
            <person name="Kitazato H."/>
            <person name="Fujioka K."/>
            <person name="Kido Y."/>
            <person name="Takami H."/>
        </authorList>
    </citation>
    <scope>NUCLEOTIDE SEQUENCE</scope>
    <source>
        <tissue evidence="5">Whole body</tissue>
    </source>
</reference>
<feature type="region of interest" description="Disordered" evidence="3">
    <location>
        <begin position="70"/>
        <end position="126"/>
    </location>
</feature>
<feature type="compositionally biased region" description="Polar residues" evidence="3">
    <location>
        <begin position="790"/>
        <end position="808"/>
    </location>
</feature>
<evidence type="ECO:0000313" key="5">
    <source>
        <dbReference type="EMBL" id="LAC24937.1"/>
    </source>
</evidence>
<feature type="region of interest" description="Disordered" evidence="3">
    <location>
        <begin position="146"/>
        <end position="187"/>
    </location>
</feature>
<dbReference type="PROSITE" id="PS00972">
    <property type="entry name" value="USP_1"/>
    <property type="match status" value="1"/>
</dbReference>
<feature type="region of interest" description="Disordered" evidence="3">
    <location>
        <begin position="1417"/>
        <end position="1462"/>
    </location>
</feature>
<dbReference type="PANTHER" id="PTHR21646">
    <property type="entry name" value="UBIQUITIN CARBOXYL-TERMINAL HYDROLASE"/>
    <property type="match status" value="1"/>
</dbReference>
<dbReference type="SUPFAM" id="SSF54001">
    <property type="entry name" value="Cysteine proteinases"/>
    <property type="match status" value="1"/>
</dbReference>
<keyword evidence="5" id="KW-0378">Hydrolase</keyword>
<dbReference type="GO" id="GO:0016579">
    <property type="term" value="P:protein deubiquitination"/>
    <property type="evidence" value="ECO:0007669"/>
    <property type="project" value="InterPro"/>
</dbReference>
<organism evidence="5">
    <name type="scientific">Hirondellea gigas</name>
    <dbReference type="NCBI Taxonomy" id="1518452"/>
    <lineage>
        <taxon>Eukaryota</taxon>
        <taxon>Metazoa</taxon>
        <taxon>Ecdysozoa</taxon>
        <taxon>Arthropoda</taxon>
        <taxon>Crustacea</taxon>
        <taxon>Multicrustacea</taxon>
        <taxon>Malacostraca</taxon>
        <taxon>Eumalacostraca</taxon>
        <taxon>Peracarida</taxon>
        <taxon>Amphipoda</taxon>
        <taxon>Amphilochidea</taxon>
        <taxon>Lysianassida</taxon>
        <taxon>Lysianassidira</taxon>
        <taxon>Lysianassoidea</taxon>
        <taxon>Lysianassidae</taxon>
        <taxon>Hirondellea</taxon>
    </lineage>
</organism>
<dbReference type="Gene3D" id="3.90.70.10">
    <property type="entry name" value="Cysteine proteinases"/>
    <property type="match status" value="2"/>
</dbReference>
<dbReference type="Pfam" id="PF00443">
    <property type="entry name" value="UCH"/>
    <property type="match status" value="1"/>
</dbReference>
<feature type="compositionally biased region" description="Basic and acidic residues" evidence="3">
    <location>
        <begin position="1002"/>
        <end position="1014"/>
    </location>
</feature>
<sequence length="1760" mass="189040">MPVARSVSASQLSREAPVSPVSTPTGDPTAAAAGGLSVLQQKAHTLDRFSKPSLLNGQNESRRKRAFMSFRLNKKSGKRKDAAAALECVQQSNSSSSNNGDCGDSMDGAGSDSSSATSVKPKKRHLTRVGSFVRRVASRVQAVSPVLPSVGMPPPPPRPKTAPPAAPTTDSTKPPPPTSTSSTVALSPSNAVTANASLPAAQNYVMFQDGKIPAVMGLRNHGNTCYINAIVQCLNHTDVLAEYFVLDAYKQDLRRCNRIGNRKTTSGARRGEMTEQVAAVLKSLWSLRYVSDVSLALKACVDRHEASYRGGSQHDAAEFLMFLLGKVHDDLNTASKRKYKKIKNSYGRPDEVVASETLNNHLRCNSSFVQDIFQAQFRSSLRCPHCQKESNTFDPFMCVSLPIPHKELMPIYVTVVYLNQQPKQVCLGMSVVSGSNFDELRATVALDCGLELSSLIITEIDGSGFHRTFADDCSVECIGSGGSVHAIELPVDNKHQQQDHGPFVLITWINAVAGQPENIRFGGVYQSHVARDITYEDLQKLLLKEMATMVSIHTLTTQQQCGLFRVLVCDGSVEGASIGSSVELPLYSQCVDQALALCCPQQPQHLKLLLCWQEQDKQKYIVDPVDHVEQHSSVEELKKNLPQPPPTTLADCLKLHSSAEQLSSGDAWHCPTCDRKQQGVKRLMLWSAPQILVLHLKRFRQSPMLGSSSSKLNTFVSFPLKNVDISEHVAQRSTSASAAKASSYSKVSQENNKNMSHSGRNSPEGHNKNESLVGKAGNNNKGDNFVVGSKTGTTKNENMLGKTGNNNKMVSNVSAVGGGVWSPWRKPKKMYLHQLDDKHVYDLYAVCNHHGKDMQGGHYTALCHNPSAGEWYQFDDSRVQAVKEDQVVTQDAYLLFYQRRSNDICSVESGPNKQHWSYRIPRDSLPASLNPPLAKQTQAKQDTTKGGVNEKDTETSNDNDKVTGSASSSDATATGAASAATSVAKVFERGRSYGTLPSHGRVLQEQDSIERDNCSDTEAPLAMHEESPIKKKRISDVQERRESELEEEEAYTAMEISAPHSPAVNNAVTSPSTDSVFTNGIDGHDDTINTGEHLVQSTHLQADGQSVSDKCVRKPVEDNKDACPNTQMNGYSMNHYNESNDRPASGKVSNKIETVLESCKERRNSSGYKTVLISRSQAVPAETTASCLCSSKSSKSEGVCTCSTSRIEAGQQLLTQSKQPSNTTTGSNKSAVVVGINSSSSNNRTSRSTPDVLIQPASPAVLAAHKKSVITVTLRQRSPSASSSQQSVSRSPSSCSNTSRTSRASMASRASLSSSKMSHAGSITSFSPETLASIITVNGVSLADNEELNAEFASSLAVASASSATLDDGDDTAPDSSCACEVESDGSAGIGTFIAAQTTARASLRNGHNNKTASYVHVHNPSLSPRPSNKARGIKGRSPNSSANSTKSRTTIQNKLSPNGYSVNVRPPSVSSGTFSCSANNGYSHCAPSIVSRNTQNNARTMLDSVPCKNKCYKSSSVTSSSSGTISYPCSTNNCSEYCKTNNSDVILRNSCASLDGGSSNSNVECSCRSKYNSCTNGSSSKVNNVKCSVNRHSSGSLDGSSCSRKCGVRARPRHGSECLACTCEEKKLSTEHNLRINKPCCVFAEEKRTASGGYNNDETKCSTYEYNDKKCLEYKSSSRGASSRYFSSISGGGCYKNSSVGSGRRSQQDKCEACANACSSCWGCGGGSINTTEDAVKHSCGNRASGTVVAAASVPESSV</sequence>
<feature type="compositionally biased region" description="Pro residues" evidence="3">
    <location>
        <begin position="151"/>
        <end position="166"/>
    </location>
</feature>
<dbReference type="InterPro" id="IPR038765">
    <property type="entry name" value="Papain-like_cys_pep_sf"/>
</dbReference>
<evidence type="ECO:0000256" key="1">
    <source>
        <dbReference type="ARBA" id="ARBA00000707"/>
    </source>
</evidence>
<dbReference type="InterPro" id="IPR018200">
    <property type="entry name" value="USP_CS"/>
</dbReference>
<feature type="region of interest" description="Disordered" evidence="3">
    <location>
        <begin position="730"/>
        <end position="808"/>
    </location>
</feature>
<dbReference type="EMBL" id="IACT01005794">
    <property type="protein sequence ID" value="LAC24937.1"/>
    <property type="molecule type" value="mRNA"/>
</dbReference>
<feature type="compositionally biased region" description="Low complexity" evidence="3">
    <location>
        <begin position="733"/>
        <end position="748"/>
    </location>
</feature>
<feature type="region of interest" description="Disordered" evidence="3">
    <location>
        <begin position="908"/>
        <end position="976"/>
    </location>
</feature>
<dbReference type="PROSITE" id="PS00973">
    <property type="entry name" value="USP_2"/>
    <property type="match status" value="1"/>
</dbReference>
<feature type="region of interest" description="Disordered" evidence="3">
    <location>
        <begin position="1"/>
        <end position="35"/>
    </location>
</feature>
<feature type="compositionally biased region" description="Basic and acidic residues" evidence="3">
    <location>
        <begin position="1023"/>
        <end position="1036"/>
    </location>
</feature>
<dbReference type="EC" id="3.4.19.12" evidence="2"/>
<proteinExistence type="evidence at transcript level"/>
<feature type="compositionally biased region" description="Low complexity" evidence="3">
    <location>
        <begin position="1275"/>
        <end position="1319"/>
    </location>
</feature>
<dbReference type="PROSITE" id="PS50235">
    <property type="entry name" value="USP_3"/>
    <property type="match status" value="1"/>
</dbReference>
<feature type="compositionally biased region" description="Polar residues" evidence="3">
    <location>
        <begin position="1438"/>
        <end position="1462"/>
    </location>
</feature>
<protein>
    <recommendedName>
        <fullName evidence="2">ubiquitinyl hydrolase 1</fullName>
        <ecNumber evidence="2">3.4.19.12</ecNumber>
    </recommendedName>
</protein>
<feature type="compositionally biased region" description="Polar residues" evidence="3">
    <location>
        <begin position="749"/>
        <end position="761"/>
    </location>
</feature>
<feature type="region of interest" description="Disordered" evidence="3">
    <location>
        <begin position="1274"/>
        <end position="1319"/>
    </location>
</feature>
<dbReference type="GO" id="GO:0004843">
    <property type="term" value="F:cysteine-type deubiquitinase activity"/>
    <property type="evidence" value="ECO:0007669"/>
    <property type="project" value="UniProtKB-EC"/>
</dbReference>
<evidence type="ECO:0000259" key="4">
    <source>
        <dbReference type="PROSITE" id="PS50235"/>
    </source>
</evidence>
<accession>A0A6A7G1W9</accession>
<feature type="compositionally biased region" description="Basic and acidic residues" evidence="3">
    <location>
        <begin position="948"/>
        <end position="961"/>
    </location>
</feature>
<feature type="region of interest" description="Disordered" evidence="3">
    <location>
        <begin position="992"/>
        <end position="1036"/>
    </location>
</feature>
<dbReference type="InterPro" id="IPR050185">
    <property type="entry name" value="Ub_carboxyl-term_hydrolase"/>
</dbReference>
<dbReference type="InterPro" id="IPR028889">
    <property type="entry name" value="USP"/>
</dbReference>
<evidence type="ECO:0000256" key="2">
    <source>
        <dbReference type="ARBA" id="ARBA00012759"/>
    </source>
</evidence>
<feature type="domain" description="USP" evidence="4">
    <location>
        <begin position="216"/>
        <end position="900"/>
    </location>
</feature>
<feature type="compositionally biased region" description="Low complexity" evidence="3">
    <location>
        <begin position="962"/>
        <end position="976"/>
    </location>
</feature>
<evidence type="ECO:0000256" key="3">
    <source>
        <dbReference type="SAM" id="MobiDB-lite"/>
    </source>
</evidence>
<name>A0A6A7G1W9_9CRUS</name>
<dbReference type="PANTHER" id="PTHR21646:SF14">
    <property type="entry name" value="FI05488P"/>
    <property type="match status" value="1"/>
</dbReference>
<feature type="compositionally biased region" description="Low complexity" evidence="3">
    <location>
        <begin position="23"/>
        <end position="35"/>
    </location>
</feature>
<feature type="compositionally biased region" description="Polar residues" evidence="3">
    <location>
        <begin position="935"/>
        <end position="946"/>
    </location>
</feature>
<feature type="compositionally biased region" description="Low complexity" evidence="3">
    <location>
        <begin position="92"/>
        <end position="118"/>
    </location>
</feature>